<dbReference type="GO" id="GO:0005737">
    <property type="term" value="C:cytoplasm"/>
    <property type="evidence" value="ECO:0007669"/>
    <property type="project" value="UniProtKB-SubCell"/>
</dbReference>
<dbReference type="InterPro" id="IPR018222">
    <property type="entry name" value="Nuclear_transport_factor_2_euk"/>
</dbReference>
<dbReference type="FunFam" id="3.30.70.330:FF:000165">
    <property type="entry name" value="nuclear RNA export factor 1"/>
    <property type="match status" value="1"/>
</dbReference>
<keyword evidence="4" id="KW-0813">Transport</keyword>
<dbReference type="PANTHER" id="PTHR10662:SF15">
    <property type="entry name" value="NUCLEAR RNA EXPORT FACTOR 5"/>
    <property type="match status" value="1"/>
</dbReference>
<evidence type="ECO:0000256" key="6">
    <source>
        <dbReference type="ARBA" id="ARBA00022614"/>
    </source>
</evidence>
<gene>
    <name evidence="13" type="ORF">E5288_WYG017859</name>
</gene>
<dbReference type="InterPro" id="IPR057125">
    <property type="entry name" value="NXF1/2/3/5-like_LRR"/>
</dbReference>
<keyword evidence="5" id="KW-0963">Cytoplasm</keyword>
<proteinExistence type="inferred from homology"/>
<protein>
    <recommendedName>
        <fullName evidence="15">Nuclear RNA export factor 2</fullName>
    </recommendedName>
</protein>
<evidence type="ECO:0000256" key="1">
    <source>
        <dbReference type="ARBA" id="ARBA00004496"/>
    </source>
</evidence>
<dbReference type="FunFam" id="1.10.8.10:FF:000018">
    <property type="entry name" value="Nuclear RNA export factor 1"/>
    <property type="match status" value="1"/>
</dbReference>
<dbReference type="InterPro" id="IPR002075">
    <property type="entry name" value="NTF2_dom"/>
</dbReference>
<dbReference type="PROSITE" id="PS51281">
    <property type="entry name" value="TAP_C"/>
    <property type="match status" value="1"/>
</dbReference>
<evidence type="ECO:0000256" key="5">
    <source>
        <dbReference type="ARBA" id="ARBA00022490"/>
    </source>
</evidence>
<feature type="compositionally biased region" description="Basic and acidic residues" evidence="10">
    <location>
        <begin position="84"/>
        <end position="94"/>
    </location>
</feature>
<dbReference type="InterPro" id="IPR015245">
    <property type="entry name" value="Tap_RNA-bd"/>
</dbReference>
<organism evidence="13 14">
    <name type="scientific">Bos mutus</name>
    <name type="common">wild yak</name>
    <dbReference type="NCBI Taxonomy" id="72004"/>
    <lineage>
        <taxon>Eukaryota</taxon>
        <taxon>Metazoa</taxon>
        <taxon>Chordata</taxon>
        <taxon>Craniata</taxon>
        <taxon>Vertebrata</taxon>
        <taxon>Euteleostomi</taxon>
        <taxon>Mammalia</taxon>
        <taxon>Eutheria</taxon>
        <taxon>Laurasiatheria</taxon>
        <taxon>Artiodactyla</taxon>
        <taxon>Ruminantia</taxon>
        <taxon>Pecora</taxon>
        <taxon>Bovidae</taxon>
        <taxon>Bovinae</taxon>
        <taxon>Bos</taxon>
    </lineage>
</organism>
<dbReference type="Gene3D" id="3.80.10.10">
    <property type="entry name" value="Ribonuclease Inhibitor"/>
    <property type="match status" value="1"/>
</dbReference>
<feature type="compositionally biased region" description="Basic and acidic residues" evidence="10">
    <location>
        <begin position="60"/>
        <end position="75"/>
    </location>
</feature>
<dbReference type="InterPro" id="IPR001611">
    <property type="entry name" value="Leu-rich_rpt"/>
</dbReference>
<dbReference type="InterPro" id="IPR030217">
    <property type="entry name" value="NXF_fam"/>
</dbReference>
<name>A0A6B0S5N8_9CETA</name>
<feature type="domain" description="NTF2" evidence="11">
    <location>
        <begin position="438"/>
        <end position="588"/>
    </location>
</feature>
<dbReference type="FunFam" id="3.10.450.50:FF:000004">
    <property type="entry name" value="Nuclear RNA export factor 1"/>
    <property type="match status" value="1"/>
</dbReference>
<dbReference type="GO" id="GO:0003723">
    <property type="term" value="F:RNA binding"/>
    <property type="evidence" value="ECO:0007669"/>
    <property type="project" value="InterPro"/>
</dbReference>
<dbReference type="CDD" id="cd14342">
    <property type="entry name" value="UBA_TAP-C"/>
    <property type="match status" value="1"/>
</dbReference>
<evidence type="ECO:0000256" key="8">
    <source>
        <dbReference type="ARBA" id="ARBA00022816"/>
    </source>
</evidence>
<dbReference type="SUPFAM" id="SSF54427">
    <property type="entry name" value="NTF2-like"/>
    <property type="match status" value="1"/>
</dbReference>
<feature type="compositionally biased region" description="Polar residues" evidence="10">
    <location>
        <begin position="49"/>
        <end position="59"/>
    </location>
</feature>
<keyword evidence="6" id="KW-0433">Leucine-rich repeat</keyword>
<dbReference type="AlphaFoldDB" id="A0A6B0S5N8"/>
<dbReference type="PANTHER" id="PTHR10662">
    <property type="entry name" value="NUCLEAR RNA EXPORT FACTOR"/>
    <property type="match status" value="1"/>
</dbReference>
<comment type="subcellular location">
    <subcellularLocation>
        <location evidence="1">Cytoplasm</location>
    </subcellularLocation>
    <subcellularLocation>
        <location evidence="2">Nucleus</location>
        <location evidence="2">Nucleoplasm</location>
    </subcellularLocation>
</comment>
<sequence length="689" mass="78994">MRISQSCDAPCSRDKGAPFKRSESLLNGSRTLRFVLQNTMSERKHQQKNTHPTKNNGTYKNEEYRGGDSSPEGRNEGWSSFQDDFDKRSPRYEDNEYETQPSHHSDDDGSMVMRNVHEGPKERHFPYSFRGNGRRVRWRREGNICVTVWGNGKPVMRKMRENTQDGAQGSWFKVTIPHGKKYDKIWLMNSIQSLCSVCFTPVDFHYVKNGARFFVQKASTASALMDVSYKIYDEENQKIPIFVNPSAVPYSVRNKLRPEKMEKLKLAFNKRFDVSQQSLDLQKLRFDPNLMGHDIEIILNRRNCMAAALQIIKKNFPELLSLNLSCNKLYHLDGLSDIVHMVPTIKILNLSNNELNSMWELNKMKGLKLEELWLRGNPLCDRFPDQSTYLSAVIECFPKLLRLDGQELPSTVVTDSHPPCATKPSKENNKEPDTLKNMILQFLKQYYLIYDSGNRYGLLSAYHHKACFSLTIPFHSEDTGLSSLCAYFKDSRNMKKVKDPNLRVQQLKHTNSDIVRALCVLPKTQHDFSSFLVDMWFQTGTMLCFSVNGMFKEVEGGSQECVRAFTRTFIITPTSSSSLCIVNDELFVMEARPKNTQSAVSIPVPTPSTSSVATLSEEQQQMVQAFSTQSGMNCQWSQKCLQDNDWNYTRAGQVFCMFKNLLQLDPVKSSEMIPTSSNNSFPNHDLQLP</sequence>
<dbReference type="Pfam" id="PF09162">
    <property type="entry name" value="Tap-RNA_bind"/>
    <property type="match status" value="1"/>
</dbReference>
<dbReference type="GO" id="GO:0016973">
    <property type="term" value="P:poly(A)+ mRNA export from nucleus"/>
    <property type="evidence" value="ECO:0007669"/>
    <property type="project" value="TreeGrafter"/>
</dbReference>
<dbReference type="Pfam" id="PF24048">
    <property type="entry name" value="LRR_NXF1-5"/>
    <property type="match status" value="1"/>
</dbReference>
<feature type="region of interest" description="Disordered" evidence="10">
    <location>
        <begin position="1"/>
        <end position="110"/>
    </location>
</feature>
<dbReference type="InterPro" id="IPR032675">
    <property type="entry name" value="LRR_dom_sf"/>
</dbReference>
<dbReference type="SUPFAM" id="SSF54928">
    <property type="entry name" value="RNA-binding domain, RBD"/>
    <property type="match status" value="1"/>
</dbReference>
<dbReference type="InterPro" id="IPR009060">
    <property type="entry name" value="UBA-like_sf"/>
</dbReference>
<dbReference type="Pfam" id="PF03943">
    <property type="entry name" value="TAP_C"/>
    <property type="match status" value="1"/>
</dbReference>
<dbReference type="SUPFAM" id="SSF52058">
    <property type="entry name" value="L domain-like"/>
    <property type="match status" value="1"/>
</dbReference>
<dbReference type="SUPFAM" id="SSF46934">
    <property type="entry name" value="UBA-like"/>
    <property type="match status" value="1"/>
</dbReference>
<reference evidence="13" key="1">
    <citation type="submission" date="2019-10" db="EMBL/GenBank/DDBJ databases">
        <title>The sequence and de novo assembly of the wild yak genome.</title>
        <authorList>
            <person name="Liu Y."/>
        </authorList>
    </citation>
    <scope>NUCLEOTIDE SEQUENCE [LARGE SCALE GENOMIC DNA]</scope>
    <source>
        <strain evidence="13">WY2019</strain>
    </source>
</reference>
<evidence type="ECO:0000259" key="11">
    <source>
        <dbReference type="PROSITE" id="PS50177"/>
    </source>
</evidence>
<keyword evidence="8" id="KW-0509">mRNA transport</keyword>
<dbReference type="GO" id="GO:0005654">
    <property type="term" value="C:nucleoplasm"/>
    <property type="evidence" value="ECO:0007669"/>
    <property type="project" value="UniProtKB-SubCell"/>
</dbReference>
<keyword evidence="7" id="KW-0677">Repeat</keyword>
<keyword evidence="14" id="KW-1185">Reference proteome</keyword>
<dbReference type="Gene3D" id="3.30.70.330">
    <property type="match status" value="1"/>
</dbReference>
<keyword evidence="9" id="KW-0539">Nucleus</keyword>
<dbReference type="Gene3D" id="1.10.8.10">
    <property type="entry name" value="DNA helicase RuvA subunit, C-terminal domain"/>
    <property type="match status" value="1"/>
</dbReference>
<comment type="caution">
    <text evidence="13">The sequence shown here is derived from an EMBL/GenBank/DDBJ whole genome shotgun (WGS) entry which is preliminary data.</text>
</comment>
<evidence type="ECO:0000256" key="2">
    <source>
        <dbReference type="ARBA" id="ARBA00004642"/>
    </source>
</evidence>
<dbReference type="InterPro" id="IPR032710">
    <property type="entry name" value="NTF2-like_dom_sf"/>
</dbReference>
<evidence type="ECO:0000313" key="14">
    <source>
        <dbReference type="Proteomes" id="UP000322234"/>
    </source>
</evidence>
<dbReference type="Pfam" id="PF22602">
    <property type="entry name" value="NXF_NTF2"/>
    <property type="match status" value="1"/>
</dbReference>
<evidence type="ECO:0000256" key="9">
    <source>
        <dbReference type="ARBA" id="ARBA00023242"/>
    </source>
</evidence>
<dbReference type="InterPro" id="IPR005637">
    <property type="entry name" value="TAP_C_dom"/>
</dbReference>
<dbReference type="InterPro" id="IPR012677">
    <property type="entry name" value="Nucleotide-bd_a/b_plait_sf"/>
</dbReference>
<accession>A0A6B0S5N8</accession>
<dbReference type="PROSITE" id="PS50177">
    <property type="entry name" value="NTF2_DOMAIN"/>
    <property type="match status" value="1"/>
</dbReference>
<evidence type="ECO:0000256" key="10">
    <source>
        <dbReference type="SAM" id="MobiDB-lite"/>
    </source>
</evidence>
<dbReference type="FunFam" id="3.80.10.10:FF:000183">
    <property type="entry name" value="nuclear RNA export factor 2-like"/>
    <property type="match status" value="1"/>
</dbReference>
<dbReference type="SMART" id="SM00804">
    <property type="entry name" value="TAP_C"/>
    <property type="match status" value="1"/>
</dbReference>
<feature type="domain" description="TAP-C" evidence="12">
    <location>
        <begin position="617"/>
        <end position="681"/>
    </location>
</feature>
<evidence type="ECO:0008006" key="15">
    <source>
        <dbReference type="Google" id="ProtNLM"/>
    </source>
</evidence>
<evidence type="ECO:0000256" key="3">
    <source>
        <dbReference type="ARBA" id="ARBA00009285"/>
    </source>
</evidence>
<dbReference type="InterPro" id="IPR035979">
    <property type="entry name" value="RBD_domain_sf"/>
</dbReference>
<dbReference type="Proteomes" id="UP000322234">
    <property type="component" value="Unassembled WGS sequence"/>
</dbReference>
<dbReference type="PROSITE" id="PS51450">
    <property type="entry name" value="LRR"/>
    <property type="match status" value="2"/>
</dbReference>
<dbReference type="Gene3D" id="3.10.450.50">
    <property type="match status" value="1"/>
</dbReference>
<evidence type="ECO:0000313" key="13">
    <source>
        <dbReference type="EMBL" id="MXQ97949.1"/>
    </source>
</evidence>
<comment type="similarity">
    <text evidence="3">Belongs to the NXF family.</text>
</comment>
<feature type="compositionally biased region" description="Basic and acidic residues" evidence="10">
    <location>
        <begin position="11"/>
        <end position="23"/>
    </location>
</feature>
<evidence type="ECO:0000256" key="4">
    <source>
        <dbReference type="ARBA" id="ARBA00022448"/>
    </source>
</evidence>
<evidence type="ECO:0000256" key="7">
    <source>
        <dbReference type="ARBA" id="ARBA00022737"/>
    </source>
</evidence>
<evidence type="ECO:0000259" key="12">
    <source>
        <dbReference type="PROSITE" id="PS51281"/>
    </source>
</evidence>
<dbReference type="EMBL" id="VBQZ03000208">
    <property type="protein sequence ID" value="MXQ97949.1"/>
    <property type="molecule type" value="Genomic_DNA"/>
</dbReference>
<feature type="compositionally biased region" description="Polar residues" evidence="10">
    <location>
        <begin position="24"/>
        <end position="40"/>
    </location>
</feature>